<dbReference type="Proteomes" id="UP000747110">
    <property type="component" value="Unassembled WGS sequence"/>
</dbReference>
<feature type="region of interest" description="Disordered" evidence="2">
    <location>
        <begin position="169"/>
        <end position="188"/>
    </location>
</feature>
<evidence type="ECO:0000256" key="1">
    <source>
        <dbReference type="SAM" id="Coils"/>
    </source>
</evidence>
<keyword evidence="1" id="KW-0175">Coiled coil</keyword>
<feature type="compositionally biased region" description="Polar residues" evidence="2">
    <location>
        <begin position="443"/>
        <end position="454"/>
    </location>
</feature>
<feature type="coiled-coil region" evidence="1">
    <location>
        <begin position="592"/>
        <end position="619"/>
    </location>
</feature>
<feature type="compositionally biased region" description="Gly residues" evidence="2">
    <location>
        <begin position="389"/>
        <end position="398"/>
    </location>
</feature>
<evidence type="ECO:0000313" key="4">
    <source>
        <dbReference type="EMBL" id="GIM11655.1"/>
    </source>
</evidence>
<dbReference type="OrthoDB" id="552825at2759"/>
<feature type="compositionally biased region" description="Pro residues" evidence="2">
    <location>
        <begin position="367"/>
        <end position="383"/>
    </location>
</feature>
<feature type="region of interest" description="Disordered" evidence="2">
    <location>
        <begin position="363"/>
        <end position="473"/>
    </location>
</feature>
<dbReference type="Proteomes" id="UP000722791">
    <property type="component" value="Unassembled WGS sequence"/>
</dbReference>
<organism evidence="3 5">
    <name type="scientific">Volvox reticuliferus</name>
    <dbReference type="NCBI Taxonomy" id="1737510"/>
    <lineage>
        <taxon>Eukaryota</taxon>
        <taxon>Viridiplantae</taxon>
        <taxon>Chlorophyta</taxon>
        <taxon>core chlorophytes</taxon>
        <taxon>Chlorophyceae</taxon>
        <taxon>CS clade</taxon>
        <taxon>Chlamydomonadales</taxon>
        <taxon>Volvocaceae</taxon>
        <taxon>Volvox</taxon>
    </lineage>
</organism>
<reference evidence="3" key="1">
    <citation type="journal article" date="2021" name="Proc. Natl. Acad. Sci. U.S.A.">
        <title>Three genomes in the algal genus Volvox reveal the fate of a haploid sex-determining region after a transition to homothallism.</title>
        <authorList>
            <person name="Yamamoto K."/>
            <person name="Hamaji T."/>
            <person name="Kawai-Toyooka H."/>
            <person name="Matsuzaki R."/>
            <person name="Takahashi F."/>
            <person name="Nishimura Y."/>
            <person name="Kawachi M."/>
            <person name="Noguchi H."/>
            <person name="Minakuchi Y."/>
            <person name="Umen J.G."/>
            <person name="Toyoda A."/>
            <person name="Nozaki H."/>
        </authorList>
    </citation>
    <scope>NUCLEOTIDE SEQUENCE</scope>
    <source>
        <strain evidence="4">NIES-3785</strain>
        <strain evidence="3">NIES-3786</strain>
    </source>
</reference>
<accession>A0A8J4C4X6</accession>
<proteinExistence type="predicted"/>
<protein>
    <submittedName>
        <fullName evidence="3">Uncharacterized protein</fullName>
    </submittedName>
</protein>
<name>A0A8J4C4X6_9CHLO</name>
<comment type="caution">
    <text evidence="3">The sequence shown here is derived from an EMBL/GenBank/DDBJ whole genome shotgun (WGS) entry which is preliminary data.</text>
</comment>
<feature type="region of interest" description="Disordered" evidence="2">
    <location>
        <begin position="267"/>
        <end position="330"/>
    </location>
</feature>
<feature type="compositionally biased region" description="Polar residues" evidence="2">
    <location>
        <begin position="169"/>
        <end position="179"/>
    </location>
</feature>
<evidence type="ECO:0000313" key="3">
    <source>
        <dbReference type="EMBL" id="GIL75560.1"/>
    </source>
</evidence>
<feature type="compositionally biased region" description="Low complexity" evidence="2">
    <location>
        <begin position="283"/>
        <end position="303"/>
    </location>
</feature>
<dbReference type="EMBL" id="BNCP01000007">
    <property type="protein sequence ID" value="GIL75560.1"/>
    <property type="molecule type" value="Genomic_DNA"/>
</dbReference>
<keyword evidence="5" id="KW-1185">Reference proteome</keyword>
<feature type="compositionally biased region" description="Low complexity" evidence="2">
    <location>
        <begin position="459"/>
        <end position="472"/>
    </location>
</feature>
<dbReference type="EMBL" id="BNCQ01000040">
    <property type="protein sequence ID" value="GIM11655.1"/>
    <property type="molecule type" value="Genomic_DNA"/>
</dbReference>
<gene>
    <name evidence="3" type="ORF">Vretifemale_5346</name>
    <name evidence="4" type="ORF">Vretimale_15168</name>
</gene>
<evidence type="ECO:0000313" key="5">
    <source>
        <dbReference type="Proteomes" id="UP000747110"/>
    </source>
</evidence>
<sequence length="785" mass="81433">MQILQELSINDDRKRHHDKVSQYGQVDRSLVDECPARGLSENCSSLLSPSGSKEEVIEFNTACVCISQMQRHSTEVELFNFQESGQGARPRSLASLTCNGYASPSSGDSTPTSKGSEVCSITDYNVAGIQNTDDSASSTFGGTALTLMLSKDQHPAEMFCGTLPVQEASSGLEETSSSAPGEDEDGPPYVPREIHPSDIQLARMLAAVSQATNTSPAQLLQVLLNVAAEDFQDLVNAVVESGCSCVHLLACHLHNLRTMAEEAIDHSSDTAAADGTDDKAVEGTGSIGSASSTGSTPALGSSGKPPSAGGNLCRTGKAASQPVESQEIDSEDKVAQEALRASILDQYRRVVLRLVETALVLLNGPQPAKPKPPPPPPPPPPPSASQNRNGGGASGGGSRARADHLSRSRSVPSPSLTIVPSPPAALPGAPTVGQLRSGPGQKAVSQRSTLAQSTGGLGSTAPSAHPAGPSASEQLLGATDSTLAARGRSLSAALSASMVHAPTAAAAVVRERAVTTGSYTGTGKKVVAPQAPQVASSKAPAVAGATVRLRGTQVRGPEVANVPLQRLQMGDLSAEPHHAAAIMWQQQQQLHLQQHLALQQQLQQELQRHQRLQQLQQQQMQLEQFQLLELLAAANADVNMHGVPFDMALPNLPVLSPSNLAPSALPSAQAEAFSVASAAAQLMQAYDGIATVGDPGVWQSADALTALQWQLPAVAPTQNPSGLALSLPSQVNAVLRQQTQQRPLMMVHGNLLTAGTAGSHATTAAVPYSGASTFTGAELSGAWML</sequence>
<evidence type="ECO:0000256" key="2">
    <source>
        <dbReference type="SAM" id="MobiDB-lite"/>
    </source>
</evidence>
<dbReference type="AlphaFoldDB" id="A0A8J4C4X6"/>